<sequence>MRWVVMPRSRLWLLLAVAVVVVLAFWVLKGFIPAPGVEKEALLAEALEKTRASESYRFRINSRLETPGEEPRYFSKVEGATVVPDRTYIKGTLINSPIELVQIDDTTYMRDQITDKWLVLKGNRLAQSELFITELNPLSVFNFKDVPEILYEGRDGRIGRTNEILEFSPMVMNPFLEMQFTDFDYRLWIDSRDHLITRAQVSAESKSAKGQRLLVEIELWDHNGKIVIEPPDTAPEE</sequence>
<dbReference type="eggNOG" id="ENOG5032RQG">
    <property type="taxonomic scope" value="Bacteria"/>
</dbReference>
<dbReference type="KEGG" id="dau:Daud_1637"/>
<evidence type="ECO:0000313" key="1">
    <source>
        <dbReference type="EMBL" id="ACA60139.1"/>
    </source>
</evidence>
<keyword evidence="2" id="KW-1185">Reference proteome</keyword>
<accession>B1I587</accession>
<dbReference type="Proteomes" id="UP000008544">
    <property type="component" value="Chromosome"/>
</dbReference>
<dbReference type="RefSeq" id="WP_012302720.1">
    <property type="nucleotide sequence ID" value="NC_010424.1"/>
</dbReference>
<organism evidence="1 2">
    <name type="scientific">Desulforudis audaxviator (strain MP104C)</name>
    <dbReference type="NCBI Taxonomy" id="477974"/>
    <lineage>
        <taxon>Bacteria</taxon>
        <taxon>Bacillati</taxon>
        <taxon>Bacillota</taxon>
        <taxon>Clostridia</taxon>
        <taxon>Thermoanaerobacterales</taxon>
        <taxon>Candidatus Desulforudaceae</taxon>
        <taxon>Candidatus Desulforudis</taxon>
    </lineage>
</organism>
<reference evidence="1 2" key="2">
    <citation type="journal article" date="2008" name="Science">
        <title>Environmental genomics reveals a single-species ecosystem deep within Earth.</title>
        <authorList>
            <person name="Chivian D."/>
            <person name="Brodie E.L."/>
            <person name="Alm E.J."/>
            <person name="Culley D.E."/>
            <person name="Dehal P.S."/>
            <person name="Desantis T.Z."/>
            <person name="Gihring T.M."/>
            <person name="Lapidus A."/>
            <person name="Lin L.H."/>
            <person name="Lowry S.R."/>
            <person name="Moser D.P."/>
            <person name="Richardson P.M."/>
            <person name="Southam G."/>
            <person name="Wanger G."/>
            <person name="Pratt L.M."/>
            <person name="Andersen G.L."/>
            <person name="Hazen T.C."/>
            <person name="Brockman F.J."/>
            <person name="Arkin A.P."/>
            <person name="Onstott T.C."/>
        </authorList>
    </citation>
    <scope>NUCLEOTIDE SEQUENCE [LARGE SCALE GENOMIC DNA]</scope>
    <source>
        <strain evidence="1 2">MP104C</strain>
    </source>
</reference>
<reference evidence="2" key="1">
    <citation type="submission" date="2007-10" db="EMBL/GenBank/DDBJ databases">
        <title>Complete sequence of chromosome of Desulforudis audaxviator MP104C.</title>
        <authorList>
            <person name="Copeland A."/>
            <person name="Lucas S."/>
            <person name="Lapidus A."/>
            <person name="Barry K."/>
            <person name="Glavina del Rio T."/>
            <person name="Dalin E."/>
            <person name="Tice H."/>
            <person name="Bruce D."/>
            <person name="Pitluck S."/>
            <person name="Lowry S.R."/>
            <person name="Larimer F."/>
            <person name="Land M.L."/>
            <person name="Hauser L."/>
            <person name="Kyrpides N."/>
            <person name="Ivanova N.N."/>
            <person name="Richardson P."/>
        </authorList>
    </citation>
    <scope>NUCLEOTIDE SEQUENCE [LARGE SCALE GENOMIC DNA]</scope>
    <source>
        <strain evidence="2">MP104C</strain>
    </source>
</reference>
<dbReference type="HOGENOM" id="CLU_098229_0_0_9"/>
<gene>
    <name evidence="1" type="ordered locus">Daud_1637</name>
</gene>
<name>B1I587_DESAP</name>
<dbReference type="EMBL" id="CP000860">
    <property type="protein sequence ID" value="ACA60139.1"/>
    <property type="molecule type" value="Genomic_DNA"/>
</dbReference>
<dbReference type="OrthoDB" id="1721427at2"/>
<dbReference type="STRING" id="477974.Daud_1637"/>
<protein>
    <submittedName>
        <fullName evidence="1">Uncharacterized protein</fullName>
    </submittedName>
</protein>
<evidence type="ECO:0000313" key="2">
    <source>
        <dbReference type="Proteomes" id="UP000008544"/>
    </source>
</evidence>
<dbReference type="Gene3D" id="2.50.20.20">
    <property type="match status" value="1"/>
</dbReference>
<proteinExistence type="predicted"/>
<dbReference type="AlphaFoldDB" id="B1I587"/>